<reference evidence="2" key="1">
    <citation type="submission" date="2022-11" db="UniProtKB">
        <authorList>
            <consortium name="WormBaseParasite"/>
        </authorList>
    </citation>
    <scope>IDENTIFICATION</scope>
</reference>
<dbReference type="WBParaSite" id="nRc.2.0.1.t40865-RA">
    <property type="protein sequence ID" value="nRc.2.0.1.t40865-RA"/>
    <property type="gene ID" value="nRc.2.0.1.g40865"/>
</dbReference>
<keyword evidence="1" id="KW-1185">Reference proteome</keyword>
<protein>
    <submittedName>
        <fullName evidence="2">Arrestin-like N-terminal domain-containing protein</fullName>
    </submittedName>
</protein>
<accession>A0A915KRZ1</accession>
<proteinExistence type="predicted"/>
<dbReference type="Proteomes" id="UP000887565">
    <property type="component" value="Unplaced"/>
</dbReference>
<organism evidence="1 2">
    <name type="scientific">Romanomermis culicivorax</name>
    <name type="common">Nematode worm</name>
    <dbReference type="NCBI Taxonomy" id="13658"/>
    <lineage>
        <taxon>Eukaryota</taxon>
        <taxon>Metazoa</taxon>
        <taxon>Ecdysozoa</taxon>
        <taxon>Nematoda</taxon>
        <taxon>Enoplea</taxon>
        <taxon>Dorylaimia</taxon>
        <taxon>Mermithida</taxon>
        <taxon>Mermithoidea</taxon>
        <taxon>Mermithidae</taxon>
        <taxon>Romanomermis</taxon>
    </lineage>
</organism>
<name>A0A915KRZ1_ROMCU</name>
<evidence type="ECO:0000313" key="1">
    <source>
        <dbReference type="Proteomes" id="UP000887565"/>
    </source>
</evidence>
<sequence length="137" mass="15528">MVNKVFVSWRKNLLNRTSLPWITVFFKTSACGGVRLHGNGVKISGCDVVWERTINVTDEHSHFSVVRPVHAKITVYWTLTRGIFNYNRPFATPNSGDVGDNMIQIGFEYLIPIPTENCRAASYEKLELKYHPTLGNG</sequence>
<evidence type="ECO:0000313" key="2">
    <source>
        <dbReference type="WBParaSite" id="nRc.2.0.1.t40865-RA"/>
    </source>
</evidence>
<dbReference type="AlphaFoldDB" id="A0A915KRZ1"/>